<keyword evidence="2" id="KW-1185">Reference proteome</keyword>
<dbReference type="OrthoDB" id="4014363at2"/>
<dbReference type="STRING" id="658167.SAMN04488135_103454"/>
<reference evidence="1 2" key="1">
    <citation type="submission" date="2016-11" db="EMBL/GenBank/DDBJ databases">
        <authorList>
            <person name="Jaros S."/>
            <person name="Januszkiewicz K."/>
            <person name="Wedrychowicz H."/>
        </authorList>
    </citation>
    <scope>NUCLEOTIDE SEQUENCE [LARGE SCALE GENOMIC DNA]</scope>
    <source>
        <strain evidence="1 2">CGMCC 1.10190</strain>
    </source>
</reference>
<dbReference type="InterPro" id="IPR021259">
    <property type="entry name" value="DUF2817"/>
</dbReference>
<accession>A0A1M5TR86</accession>
<dbReference type="AlphaFoldDB" id="A0A1M5TR86"/>
<organism evidence="1 2">
    <name type="scientific">Pollutimonas bauzanensis</name>
    <dbReference type="NCBI Taxonomy" id="658167"/>
    <lineage>
        <taxon>Bacteria</taxon>
        <taxon>Pseudomonadati</taxon>
        <taxon>Pseudomonadota</taxon>
        <taxon>Betaproteobacteria</taxon>
        <taxon>Burkholderiales</taxon>
        <taxon>Alcaligenaceae</taxon>
        <taxon>Pollutimonas</taxon>
    </lineage>
</organism>
<dbReference type="SUPFAM" id="SSF53187">
    <property type="entry name" value="Zn-dependent exopeptidases"/>
    <property type="match status" value="1"/>
</dbReference>
<dbReference type="Proteomes" id="UP000184226">
    <property type="component" value="Unassembled WGS sequence"/>
</dbReference>
<protein>
    <recommendedName>
        <fullName evidence="3">Zinc carboxypeptidase</fullName>
    </recommendedName>
</protein>
<evidence type="ECO:0008006" key="3">
    <source>
        <dbReference type="Google" id="ProtNLM"/>
    </source>
</evidence>
<evidence type="ECO:0000313" key="2">
    <source>
        <dbReference type="Proteomes" id="UP000184226"/>
    </source>
</evidence>
<dbReference type="EMBL" id="FQXE01000003">
    <property type="protein sequence ID" value="SHH53106.1"/>
    <property type="molecule type" value="Genomic_DNA"/>
</dbReference>
<sequence length="362" mass="39758">MFETFFGRSYADARAHFVAAASRRHCELLSRVNPAGPGVDGEVLSMDVAYCGPGEARSLLVLTSAMHGEEGYCGSGCQVALLNDQALLDRAHGNGIGILLIHALNPYGFSWGHRTNEDNIDLNRNFCDFSQPLPDNGHYRSLHPLLIPDAWPPLPENAAAIRAFIDAEGEQAYREGMMLGQYSHPAGLFYGGRQPCWSNLALRDILGRYGKNRDRIAWIDYHTGLGPYGHAEKIFVQKGDPEYRRARAWWGADVVSVVDPNTSTVDVRGTGLRALLEECGQVPELTFLALEYGTLPMDDIFLALRGDRWLAGHADADPAQRAALKAAHKAAFYPDHDDWRGAVVGQSRATLLQAVYGLSAPR</sequence>
<name>A0A1M5TR86_9BURK</name>
<dbReference type="Pfam" id="PF10994">
    <property type="entry name" value="DUF2817"/>
    <property type="match status" value="1"/>
</dbReference>
<dbReference type="RefSeq" id="WP_073102598.1">
    <property type="nucleotide sequence ID" value="NZ_FQXE01000003.1"/>
</dbReference>
<gene>
    <name evidence="1" type="ORF">SAMN04488135_103454</name>
</gene>
<evidence type="ECO:0000313" key="1">
    <source>
        <dbReference type="EMBL" id="SHH53106.1"/>
    </source>
</evidence>
<proteinExistence type="predicted"/>
<dbReference type="CDD" id="cd06233">
    <property type="entry name" value="M14-like"/>
    <property type="match status" value="1"/>
</dbReference>
<dbReference type="Gene3D" id="3.40.630.10">
    <property type="entry name" value="Zn peptidases"/>
    <property type="match status" value="1"/>
</dbReference>